<dbReference type="Gene3D" id="3.30.460.70">
    <property type="match status" value="1"/>
</dbReference>
<dbReference type="InterPro" id="IPR035992">
    <property type="entry name" value="Ricin_B-like_lectins"/>
</dbReference>
<reference evidence="3" key="1">
    <citation type="submission" date="2021-02" db="EMBL/GenBank/DDBJ databases">
        <title>Psilocybe cubensis genome.</title>
        <authorList>
            <person name="Mckernan K.J."/>
            <person name="Crawford S."/>
            <person name="Trippe A."/>
            <person name="Kane L.T."/>
            <person name="Mclaughlin S."/>
        </authorList>
    </citation>
    <scope>NUCLEOTIDE SEQUENCE [LARGE SCALE GENOMIC DNA]</scope>
    <source>
        <strain evidence="3">MGC-MH-2018</strain>
    </source>
</reference>
<dbReference type="SUPFAM" id="SSF54001">
    <property type="entry name" value="Cysteine proteinases"/>
    <property type="match status" value="1"/>
</dbReference>
<evidence type="ECO:0008006" key="4">
    <source>
        <dbReference type="Google" id="ProtNLM"/>
    </source>
</evidence>
<protein>
    <recommendedName>
        <fullName evidence="4">Ricin B lectin domain-containing protein</fullName>
    </recommendedName>
</protein>
<name>A0A8H7XMP1_PSICU</name>
<dbReference type="AlphaFoldDB" id="A0A8H7XMP1"/>
<feature type="domain" description="Agglutinin C-terminal" evidence="2">
    <location>
        <begin position="150"/>
        <end position="242"/>
    </location>
</feature>
<dbReference type="InterPro" id="IPR038765">
    <property type="entry name" value="Papain-like_cys_pep_sf"/>
</dbReference>
<accession>A0A8H7XMP1</accession>
<dbReference type="SUPFAM" id="SSF50370">
    <property type="entry name" value="Ricin B-like lectins"/>
    <property type="match status" value="1"/>
</dbReference>
<evidence type="ECO:0000313" key="3">
    <source>
        <dbReference type="EMBL" id="KAG5162478.1"/>
    </source>
</evidence>
<proteinExistence type="predicted"/>
<dbReference type="Gene3D" id="2.80.10.50">
    <property type="match status" value="1"/>
</dbReference>
<evidence type="ECO:0000259" key="1">
    <source>
        <dbReference type="Pfam" id="PF14200"/>
    </source>
</evidence>
<organism evidence="3">
    <name type="scientific">Psilocybe cubensis</name>
    <name type="common">Psychedelic mushroom</name>
    <name type="synonym">Stropharia cubensis</name>
    <dbReference type="NCBI Taxonomy" id="181762"/>
    <lineage>
        <taxon>Eukaryota</taxon>
        <taxon>Fungi</taxon>
        <taxon>Dikarya</taxon>
        <taxon>Basidiomycota</taxon>
        <taxon>Agaricomycotina</taxon>
        <taxon>Agaricomycetes</taxon>
        <taxon>Agaricomycetidae</taxon>
        <taxon>Agaricales</taxon>
        <taxon>Agaricineae</taxon>
        <taxon>Strophariaceae</taxon>
        <taxon>Psilocybe</taxon>
    </lineage>
</organism>
<sequence>MAFIANHVYTIANKTQFQGNNMMIGLLQAKPDNGTPCQVFIQASNEETFNQQWLIKEVAGKQQVYTFQDIRTGSYLDLSNGGAANGTRVQGWNHAIGTAWSPNMQWKIVKDGNYMKIQNVASGTYLDLLSSPTTQASDKIHSQNHNLNRYLVLPKSVRDAIYVKSGLKNVKGRGQLFDSDDYAFVLKAEVAKWGIATLLADDFGILWGVMFGEQGSRGLAYNFYLNENLDNVIFFDPYTGEEKVDMQYKAYFAVF</sequence>
<dbReference type="InterPro" id="IPR040600">
    <property type="entry name" value="Agglutinin_C"/>
</dbReference>
<gene>
    <name evidence="3" type="ORF">JR316_012803</name>
</gene>
<dbReference type="Pfam" id="PF14200">
    <property type="entry name" value="RicinB_lectin_2"/>
    <property type="match status" value="1"/>
</dbReference>
<comment type="caution">
    <text evidence="3">The sequence shown here is derived from an EMBL/GenBank/DDBJ whole genome shotgun (WGS) entry which is preliminary data.</text>
</comment>
<dbReference type="Pfam" id="PF18021">
    <property type="entry name" value="Agglutinin_C"/>
    <property type="match status" value="1"/>
</dbReference>
<feature type="domain" description="Ricin B lectin" evidence="1">
    <location>
        <begin position="50"/>
        <end position="132"/>
    </location>
</feature>
<dbReference type="EMBL" id="JAFIQS010000019">
    <property type="protein sequence ID" value="KAG5162478.1"/>
    <property type="molecule type" value="Genomic_DNA"/>
</dbReference>
<evidence type="ECO:0000259" key="2">
    <source>
        <dbReference type="Pfam" id="PF18021"/>
    </source>
</evidence>
<dbReference type="InterPro" id="IPR000772">
    <property type="entry name" value="Ricin_B_lectin"/>
</dbReference>